<reference evidence="12" key="1">
    <citation type="journal article" date="2021" name="Genome Biol. Evol.">
        <title>The assembled and annotated genome of the fairy-ring fungus Marasmius oreades.</title>
        <authorList>
            <person name="Hiltunen M."/>
            <person name="Ament-Velasquez S.L."/>
            <person name="Johannesson H."/>
        </authorList>
    </citation>
    <scope>NUCLEOTIDE SEQUENCE</scope>
    <source>
        <strain evidence="12">03SP1</strain>
    </source>
</reference>
<feature type="active site" description="Charge relay system" evidence="6 7">
    <location>
        <position position="216"/>
    </location>
</feature>
<dbReference type="PROSITE" id="PS00136">
    <property type="entry name" value="SUBTILASE_ASP"/>
    <property type="match status" value="1"/>
</dbReference>
<evidence type="ECO:0000256" key="3">
    <source>
        <dbReference type="ARBA" id="ARBA00022729"/>
    </source>
</evidence>
<dbReference type="PROSITE" id="PS00138">
    <property type="entry name" value="SUBTILASE_SER"/>
    <property type="match status" value="1"/>
</dbReference>
<dbReference type="PANTHER" id="PTHR43806:SF66">
    <property type="entry name" value="SERIN ENDOPEPTIDASE"/>
    <property type="match status" value="1"/>
</dbReference>
<dbReference type="Gene3D" id="3.40.50.200">
    <property type="entry name" value="Peptidase S8/S53 domain"/>
    <property type="match status" value="1"/>
</dbReference>
<dbReference type="GO" id="GO:0016020">
    <property type="term" value="C:membrane"/>
    <property type="evidence" value="ECO:0007669"/>
    <property type="project" value="InterPro"/>
</dbReference>
<dbReference type="CDD" id="cd07489">
    <property type="entry name" value="Peptidases_S8_5"/>
    <property type="match status" value="1"/>
</dbReference>
<dbReference type="Pfam" id="PF00082">
    <property type="entry name" value="Peptidase_S8"/>
    <property type="match status" value="1"/>
</dbReference>
<comment type="caution">
    <text evidence="12">The sequence shown here is derived from an EMBL/GenBank/DDBJ whole genome shotgun (WGS) entry which is preliminary data.</text>
</comment>
<evidence type="ECO:0000256" key="6">
    <source>
        <dbReference type="PIRSR" id="PIRSR615500-1"/>
    </source>
</evidence>
<feature type="active site" description="Charge relay system" evidence="6 7">
    <location>
        <position position="165"/>
    </location>
</feature>
<dbReference type="GO" id="GO:0004252">
    <property type="term" value="F:serine-type endopeptidase activity"/>
    <property type="evidence" value="ECO:0007669"/>
    <property type="project" value="UniProtKB-UniRule"/>
</dbReference>
<keyword evidence="13" id="KW-1185">Reference proteome</keyword>
<dbReference type="Gene3D" id="3.50.30.30">
    <property type="match status" value="1"/>
</dbReference>
<evidence type="ECO:0000256" key="4">
    <source>
        <dbReference type="ARBA" id="ARBA00022801"/>
    </source>
</evidence>
<name>A0A9P7RK24_9AGAR</name>
<dbReference type="PANTHER" id="PTHR43806">
    <property type="entry name" value="PEPTIDASE S8"/>
    <property type="match status" value="1"/>
</dbReference>
<dbReference type="EMBL" id="CM032191">
    <property type="protein sequence ID" value="KAG7085344.1"/>
    <property type="molecule type" value="Genomic_DNA"/>
</dbReference>
<dbReference type="PRINTS" id="PR00723">
    <property type="entry name" value="SUBTILISIN"/>
</dbReference>
<accession>A0A9P7RK24</accession>
<dbReference type="AlphaFoldDB" id="A0A9P7RK24"/>
<evidence type="ECO:0000313" key="12">
    <source>
        <dbReference type="EMBL" id="KAG7085344.1"/>
    </source>
</evidence>
<evidence type="ECO:0008006" key="14">
    <source>
        <dbReference type="Google" id="ProtNLM"/>
    </source>
</evidence>
<keyword evidence="2 7" id="KW-0645">Protease</keyword>
<feature type="domain" description="Peptidase S8/S53" evidence="10">
    <location>
        <begin position="156"/>
        <end position="583"/>
    </location>
</feature>
<dbReference type="GO" id="GO:0005615">
    <property type="term" value="C:extracellular space"/>
    <property type="evidence" value="ECO:0007669"/>
    <property type="project" value="TreeGrafter"/>
</dbReference>
<dbReference type="GO" id="GO:0006508">
    <property type="term" value="P:proteolysis"/>
    <property type="evidence" value="ECO:0007669"/>
    <property type="project" value="UniProtKB-KW"/>
</dbReference>
<dbReference type="PROSITE" id="PS51892">
    <property type="entry name" value="SUBTILASE"/>
    <property type="match status" value="1"/>
</dbReference>
<dbReference type="InterPro" id="IPR034187">
    <property type="entry name" value="Peptidases_S8_5"/>
</dbReference>
<keyword evidence="5 7" id="KW-0720">Serine protease</keyword>
<dbReference type="CDD" id="cd02124">
    <property type="entry name" value="PA_PoS1_like"/>
    <property type="match status" value="1"/>
</dbReference>
<evidence type="ECO:0000259" key="11">
    <source>
        <dbReference type="Pfam" id="PF06280"/>
    </source>
</evidence>
<feature type="domain" description="C5a peptidase/Subtilisin-like protease SBT2-like Fn3-like" evidence="11">
    <location>
        <begin position="607"/>
        <end position="720"/>
    </location>
</feature>
<comment type="similarity">
    <text evidence="1 7 8">Belongs to the peptidase S8 family.</text>
</comment>
<feature type="chain" id="PRO_5040313653" description="Subtilisin-like protease" evidence="9">
    <location>
        <begin position="20"/>
        <end position="900"/>
    </location>
</feature>
<dbReference type="InterPro" id="IPR010435">
    <property type="entry name" value="C5a/SBT2-like_Fn3"/>
</dbReference>
<dbReference type="InterPro" id="IPR022398">
    <property type="entry name" value="Peptidase_S8_His-AS"/>
</dbReference>
<dbReference type="GeneID" id="66071986"/>
<evidence type="ECO:0000256" key="2">
    <source>
        <dbReference type="ARBA" id="ARBA00022670"/>
    </source>
</evidence>
<proteinExistence type="inferred from homology"/>
<evidence type="ECO:0000313" key="13">
    <source>
        <dbReference type="Proteomes" id="UP001049176"/>
    </source>
</evidence>
<evidence type="ECO:0000256" key="9">
    <source>
        <dbReference type="SAM" id="SignalP"/>
    </source>
</evidence>
<dbReference type="RefSeq" id="XP_043001815.1">
    <property type="nucleotide sequence ID" value="XM_043159861.1"/>
</dbReference>
<dbReference type="SUPFAM" id="SSF52743">
    <property type="entry name" value="Subtilisin-like"/>
    <property type="match status" value="1"/>
</dbReference>
<dbReference type="InterPro" id="IPR023827">
    <property type="entry name" value="Peptidase_S8_Asp-AS"/>
</dbReference>
<gene>
    <name evidence="12" type="ORF">E1B28_002910</name>
</gene>
<evidence type="ECO:0000256" key="7">
    <source>
        <dbReference type="PROSITE-ProRule" id="PRU01240"/>
    </source>
</evidence>
<keyword evidence="4 7" id="KW-0378">Hydrolase</keyword>
<dbReference type="Proteomes" id="UP001049176">
    <property type="component" value="Chromosome 11"/>
</dbReference>
<dbReference type="InterPro" id="IPR036852">
    <property type="entry name" value="Peptidase_S8/S53_dom_sf"/>
</dbReference>
<dbReference type="OrthoDB" id="206201at2759"/>
<feature type="active site" description="Charge relay system" evidence="6 7">
    <location>
        <position position="529"/>
    </location>
</feature>
<dbReference type="InterPro" id="IPR023828">
    <property type="entry name" value="Peptidase_S8_Ser-AS"/>
</dbReference>
<dbReference type="KEGG" id="more:E1B28_002910"/>
<dbReference type="InterPro" id="IPR015500">
    <property type="entry name" value="Peptidase_S8_subtilisin-rel"/>
</dbReference>
<keyword evidence="3 9" id="KW-0732">Signal</keyword>
<evidence type="ECO:0000256" key="1">
    <source>
        <dbReference type="ARBA" id="ARBA00011073"/>
    </source>
</evidence>
<dbReference type="Pfam" id="PF06280">
    <property type="entry name" value="fn3_5"/>
    <property type="match status" value="1"/>
</dbReference>
<dbReference type="InterPro" id="IPR000209">
    <property type="entry name" value="Peptidase_S8/S53_dom"/>
</dbReference>
<evidence type="ECO:0000259" key="10">
    <source>
        <dbReference type="Pfam" id="PF00082"/>
    </source>
</evidence>
<dbReference type="InterPro" id="IPR050131">
    <property type="entry name" value="Peptidase_S8_subtilisin-like"/>
</dbReference>
<organism evidence="12 13">
    <name type="scientific">Marasmius oreades</name>
    <name type="common">fairy-ring Marasmius</name>
    <dbReference type="NCBI Taxonomy" id="181124"/>
    <lineage>
        <taxon>Eukaryota</taxon>
        <taxon>Fungi</taxon>
        <taxon>Dikarya</taxon>
        <taxon>Basidiomycota</taxon>
        <taxon>Agaricomycotina</taxon>
        <taxon>Agaricomycetes</taxon>
        <taxon>Agaricomycetidae</taxon>
        <taxon>Agaricales</taxon>
        <taxon>Marasmiineae</taxon>
        <taxon>Marasmiaceae</taxon>
        <taxon>Marasmius</taxon>
    </lineage>
</organism>
<protein>
    <recommendedName>
        <fullName evidence="14">Subtilisin-like protease</fullName>
    </recommendedName>
</protein>
<evidence type="ECO:0000256" key="8">
    <source>
        <dbReference type="RuleBase" id="RU003355"/>
    </source>
</evidence>
<sequence>MGVAYLFFALLCLSADVEPASVKANGVGDPFALVANRYILELDPSSANDAKRGYAAVHQQLYQGLESRDVTHNVNKEFNHTHFVGVSVTLKSSDDVSKLSTIPGVKAIRQARRFSGPRPVSARGLSSEKNWNSIPVSQSSHVLTGVDKLHAQGVTGEGIKIAIIDTGVDYTHPALGGGFGPGFKIVGGYDFVGDNYRPGKSDPVPDPDPLDQCLGHGTHVAGIIGANPGTNPFNISGVAYSASLSAYRVFGCHGGQTEDEVIIDAMLRAVEDGHDIITLSIGTAGEWPGSTSSVVAGRIAESGMVVTAAAGNDGASGPWYASAPGNGNGVISVASVDTTFFPVLTATVKGATHDPIPYYAVSPLSPVSTPFPVYATSNDTTAVDDACNPLPDSTPDLSSFVVLVRKGTCPVMQQMTNIAAKGGNLTLVYNNVPGLEELNVSRNFKAALIIAEDGEFLVRQLAAGVPVAISFDGDLVQFQDPAGGLVSSFSSFGPTEDMYFKPSVGAPGGNILSSVPESWGLYLLASGTSMATPFAAGSAALLLQATGKSYEVARNIRTLFQTTAVAVPSNHTEGAVLQTVTQQGAGLINVFNAAHTTTFVSPGELLLNDTVNFQAVQNFTVFNKASSPQTYQISHKPAGTAATVTPGTIFTAVGPVPLSNDFASLVLSVTTFMLQAGESKTITANFTPLRVDPDAFPVYSGFIQISSDAEDQAPLHVPYLGLAASLRDKQVVDDTDVVLGIKVPAILNATGDVQKVTTNYTFEEEDFPSVLLRLVFGTAKLRFDLVNDNIEINTTLNKQVSFEEAESTFEFLGERPGGTFGDVPIVGSLDEFNYLARNSLEEDGDPFYQFNITTPTFANGMAIPNGTYKILLRALRVTGDPANESDYESWLSPIVGVTVP</sequence>
<dbReference type="PROSITE" id="PS00137">
    <property type="entry name" value="SUBTILASE_HIS"/>
    <property type="match status" value="1"/>
</dbReference>
<feature type="signal peptide" evidence="9">
    <location>
        <begin position="1"/>
        <end position="19"/>
    </location>
</feature>
<evidence type="ECO:0000256" key="5">
    <source>
        <dbReference type="ARBA" id="ARBA00022825"/>
    </source>
</evidence>